<dbReference type="GO" id="GO:0003735">
    <property type="term" value="F:structural constituent of ribosome"/>
    <property type="evidence" value="ECO:0007669"/>
    <property type="project" value="InterPro"/>
</dbReference>
<dbReference type="InterPro" id="IPR017264">
    <property type="entry name" value="Ribosomal_mS37_fun"/>
</dbReference>
<dbReference type="GO" id="GO:0032543">
    <property type="term" value="P:mitochondrial translation"/>
    <property type="evidence" value="ECO:0007669"/>
    <property type="project" value="InterPro"/>
</dbReference>
<dbReference type="Proteomes" id="UP000278143">
    <property type="component" value="Unassembled WGS sequence"/>
</dbReference>
<dbReference type="InterPro" id="IPR009069">
    <property type="entry name" value="Cys_alpha_HP_mot_SF"/>
</dbReference>
<reference evidence="2" key="1">
    <citation type="journal article" date="2018" name="Nat. Microbiol.">
        <title>Leveraging single-cell genomics to expand the fungal tree of life.</title>
        <authorList>
            <person name="Ahrendt S.R."/>
            <person name="Quandt C.A."/>
            <person name="Ciobanu D."/>
            <person name="Clum A."/>
            <person name="Salamov A."/>
            <person name="Andreopoulos B."/>
            <person name="Cheng J.F."/>
            <person name="Woyke T."/>
            <person name="Pelin A."/>
            <person name="Henrissat B."/>
            <person name="Reynolds N.K."/>
            <person name="Benny G.L."/>
            <person name="Smith M.E."/>
            <person name="James T.Y."/>
            <person name="Grigoriev I.V."/>
        </authorList>
    </citation>
    <scope>NUCLEOTIDE SEQUENCE [LARGE SCALE GENOMIC DNA]</scope>
    <source>
        <strain evidence="2">Benny S71-1</strain>
    </source>
</reference>
<gene>
    <name evidence="1" type="ORF">SYNPS1DRAFT_15933</name>
</gene>
<organism evidence="1 2">
    <name type="scientific">Syncephalis pseudoplumigaleata</name>
    <dbReference type="NCBI Taxonomy" id="1712513"/>
    <lineage>
        <taxon>Eukaryota</taxon>
        <taxon>Fungi</taxon>
        <taxon>Fungi incertae sedis</taxon>
        <taxon>Zoopagomycota</taxon>
        <taxon>Zoopagomycotina</taxon>
        <taxon>Zoopagomycetes</taxon>
        <taxon>Zoopagales</taxon>
        <taxon>Piptocephalidaceae</taxon>
        <taxon>Syncephalis</taxon>
    </lineage>
</organism>
<proteinExistence type="predicted"/>
<evidence type="ECO:0008006" key="3">
    <source>
        <dbReference type="Google" id="ProtNLM"/>
    </source>
</evidence>
<dbReference type="AlphaFoldDB" id="A0A4P9Z0M9"/>
<keyword evidence="2" id="KW-1185">Reference proteome</keyword>
<accession>A0A4P9Z0M9</accession>
<sequence length="77" mass="8545">MPQSLKYLRVRPRKIIQGSPCVTEMVAMLNCWGISAPDDPKCAETAKALATCMKNLPKKSKKTSSINYHLARLGKLL</sequence>
<name>A0A4P9Z0M9_9FUNG</name>
<evidence type="ECO:0000313" key="2">
    <source>
        <dbReference type="Proteomes" id="UP000278143"/>
    </source>
</evidence>
<dbReference type="PANTHER" id="PTHR28066:SF1">
    <property type="entry name" value="SMALL RIBOSOMAL SUBUNIT PROTEIN MS37"/>
    <property type="match status" value="1"/>
</dbReference>
<dbReference type="EMBL" id="KZ989823">
    <property type="protein sequence ID" value="RKP25251.1"/>
    <property type="molecule type" value="Genomic_DNA"/>
</dbReference>
<evidence type="ECO:0000313" key="1">
    <source>
        <dbReference type="EMBL" id="RKP25251.1"/>
    </source>
</evidence>
<dbReference type="SUPFAM" id="SSF47072">
    <property type="entry name" value="Cysteine alpha-hairpin motif"/>
    <property type="match status" value="1"/>
</dbReference>
<dbReference type="PANTHER" id="PTHR28066">
    <property type="entry name" value="37S RIBOSOMAL PROTEIN MRP10, MITOCHONDRIAL"/>
    <property type="match status" value="1"/>
</dbReference>
<protein>
    <recommendedName>
        <fullName evidence="3">CHCH domain-containing protein</fullName>
    </recommendedName>
</protein>
<dbReference type="OrthoDB" id="2210at2759"/>
<dbReference type="GO" id="GO:0005763">
    <property type="term" value="C:mitochondrial small ribosomal subunit"/>
    <property type="evidence" value="ECO:0007669"/>
    <property type="project" value="TreeGrafter"/>
</dbReference>